<sequence length="1270" mass="141567">MDKYAVDLDQLLNDFEYSELTDNYPIVQRNIESTSLSQNGIVKHSINNVFHSLNEYLNTDITPKPSSTVFEPNLVDSSTNIQVSKDNNNEALCGSLEVENNEELIDISSANEEIKVDKSTKQIIEETKEIIEENLTHIEEVIENVENEEIEDQTTEIIEDQTTEIIDVEQSQNLSKTSSEDSVILEDLKEEEINLIKEETNVIKEEEIDAIKEETNVITEEEINLVEEDTNVNAIEELVEDVVAIEENSIKEEETKVATVGFDEELEINEAELNDMLEQLEDEFEDTHEELQLKNEETVDIKENIATETVTNKIKEIADNEEPSDTLKDNDEIIEKSQKEIHRPDHLPLNIDAEVNVKKIDLIGEPGSTPYNNVYKDLAVCKAPVPPSADEVGSDAEKASEVTSSAPPVTRESDSEFSSSSSSTSFSDASSSDTASTCSADNVSTAVQVKQYKKDPRNKASMSKNRENPKSEEENTATNSRVENLEVVATENELSSQQNDTEEAVGLSDEVVNDLGENLAQQHRENTDNDENTSEDVLGDGAPYWMPDHESDKCLHCDAKFTVIKRRHHCRACGKLLCSKCCNQKHRLRYLDAEARVCHVCLDELERVDERRGGAAGGEGGGAVGASSSPPAPRRPNPNNPEEYCSTVSPLEQMGAASLPPPPVVMVPASVLKRKGSNKTKHNKTVMFCDGIRPGSDLTNLDNDFNYSKAKLAATKKPEKSAPARTKPNLPQLDPVSKSFIPKAEQGLPPIATFHKSEITYKDCDNTEALVESLRTDKICFALNLNLFVHVKIVNMDCCVNKVAWCFSSEGLINVGQDEVVYLLEVIEGENQLPKDMFHHINSVYLEAVKGSSVKELGLSLHSASNFLDSKNHAGFVYIKPTFQCLQNIVVPKEPYLIGILIHRWETPWAKLFPLRLILRFGALYRYYPSPIISTRHRDSVFVEIGHTIINLLADFRNYSYTLPQIRGLTIHMEDKNTTVTIPVNRYDQVMRSVNNSTDHILAFAGNFSQEADSHLVCIQDTQNNENCYSTHAINIHSKPRKITGASFIVFNGALKSSSGLTAKSNIVEDGLMIQVLPEHMLEIRDSLRSMRNFTVKCGCVDSTGDESVHIAWGNDELNFNSGVFSSIDDTSMAGVPSIRVHNGKDFVSNCGRLIKWTEVFIIQNNDDSQKNRDPVDISKVSENIAKATCSALVKYLDLLVSNSIFKIGIRTTLHVENVSYLAGGNNKKLPPIYMKSLDNELIPVLHRITSNNLGENAIVLELVFRILNT</sequence>
<dbReference type="InterPro" id="IPR024608">
    <property type="entry name" value="SARA-like_SBD"/>
</dbReference>
<name>A0A9P0AWP7_BRAAE</name>
<dbReference type="Pfam" id="PF11409">
    <property type="entry name" value="SARA"/>
    <property type="match status" value="1"/>
</dbReference>
<feature type="region of interest" description="Disordered" evidence="6">
    <location>
        <begin position="612"/>
        <end position="646"/>
    </location>
</feature>
<accession>A0A9P0AWP7</accession>
<feature type="region of interest" description="Disordered" evidence="6">
    <location>
        <begin position="714"/>
        <end position="735"/>
    </location>
</feature>
<feature type="compositionally biased region" description="Gly residues" evidence="6">
    <location>
        <begin position="614"/>
        <end position="624"/>
    </location>
</feature>
<dbReference type="OrthoDB" id="5872154at2759"/>
<dbReference type="GO" id="GO:0008270">
    <property type="term" value="F:zinc ion binding"/>
    <property type="evidence" value="ECO:0007669"/>
    <property type="project" value="UniProtKB-KW"/>
</dbReference>
<dbReference type="SUPFAM" id="SSF57903">
    <property type="entry name" value="FYVE/PHD zinc finger"/>
    <property type="match status" value="1"/>
</dbReference>
<evidence type="ECO:0000256" key="4">
    <source>
        <dbReference type="PROSITE-ProRule" id="PRU00091"/>
    </source>
</evidence>
<organism evidence="8 9">
    <name type="scientific">Brassicogethes aeneus</name>
    <name type="common">Rape pollen beetle</name>
    <name type="synonym">Meligethes aeneus</name>
    <dbReference type="NCBI Taxonomy" id="1431903"/>
    <lineage>
        <taxon>Eukaryota</taxon>
        <taxon>Metazoa</taxon>
        <taxon>Ecdysozoa</taxon>
        <taxon>Arthropoda</taxon>
        <taxon>Hexapoda</taxon>
        <taxon>Insecta</taxon>
        <taxon>Pterygota</taxon>
        <taxon>Neoptera</taxon>
        <taxon>Endopterygota</taxon>
        <taxon>Coleoptera</taxon>
        <taxon>Polyphaga</taxon>
        <taxon>Cucujiformia</taxon>
        <taxon>Nitidulidae</taxon>
        <taxon>Meligethinae</taxon>
        <taxon>Brassicogethes</taxon>
    </lineage>
</organism>
<feature type="region of interest" description="Disordered" evidence="6">
    <location>
        <begin position="386"/>
        <end position="484"/>
    </location>
</feature>
<gene>
    <name evidence="8" type="ORF">MELIAE_LOCUS2346</name>
</gene>
<dbReference type="InterPro" id="IPR017455">
    <property type="entry name" value="Znf_FYVE-rel"/>
</dbReference>
<dbReference type="FunFam" id="3.30.40.10:FF:000084">
    <property type="entry name" value="Zinc finger, FYVE domain-containing 9b"/>
    <property type="match status" value="1"/>
</dbReference>
<dbReference type="SMART" id="SM00064">
    <property type="entry name" value="FYVE"/>
    <property type="match status" value="1"/>
</dbReference>
<dbReference type="InterPro" id="IPR013083">
    <property type="entry name" value="Znf_RING/FYVE/PHD"/>
</dbReference>
<evidence type="ECO:0000256" key="2">
    <source>
        <dbReference type="ARBA" id="ARBA00022771"/>
    </source>
</evidence>
<dbReference type="GO" id="GO:0016197">
    <property type="term" value="P:endosomal transport"/>
    <property type="evidence" value="ECO:0007669"/>
    <property type="project" value="TreeGrafter"/>
</dbReference>
<dbReference type="EMBL" id="OV121141">
    <property type="protein sequence ID" value="CAH0549044.1"/>
    <property type="molecule type" value="Genomic_DNA"/>
</dbReference>
<dbReference type="InterPro" id="IPR037145">
    <property type="entry name" value="SARA_Smad-bd_sf"/>
</dbReference>
<feature type="coiled-coil region" evidence="5">
    <location>
        <begin position="263"/>
        <end position="297"/>
    </location>
</feature>
<feature type="compositionally biased region" description="Low complexity" evidence="6">
    <location>
        <begin position="416"/>
        <end position="440"/>
    </location>
</feature>
<dbReference type="AlphaFoldDB" id="A0A9P0AWP7"/>
<dbReference type="Gene3D" id="3.30.40.10">
    <property type="entry name" value="Zinc/RING finger domain, C3HC4 (zinc finger)"/>
    <property type="match status" value="1"/>
</dbReference>
<reference evidence="8" key="1">
    <citation type="submission" date="2021-12" db="EMBL/GenBank/DDBJ databases">
        <authorList>
            <person name="King R."/>
        </authorList>
    </citation>
    <scope>NUCLEOTIDE SEQUENCE</scope>
</reference>
<keyword evidence="3" id="KW-0862">Zinc</keyword>
<dbReference type="CDD" id="cd15729">
    <property type="entry name" value="FYVE_endofin"/>
    <property type="match status" value="1"/>
</dbReference>
<dbReference type="GO" id="GO:0031901">
    <property type="term" value="C:early endosome membrane"/>
    <property type="evidence" value="ECO:0007669"/>
    <property type="project" value="TreeGrafter"/>
</dbReference>
<evidence type="ECO:0000256" key="6">
    <source>
        <dbReference type="SAM" id="MobiDB-lite"/>
    </source>
</evidence>
<keyword evidence="5" id="KW-0175">Coiled coil</keyword>
<dbReference type="Gene3D" id="4.10.720.10">
    <property type="entry name" value="Smad anchor for receptor activation, Smad-binding domain"/>
    <property type="match status" value="1"/>
</dbReference>
<dbReference type="InterPro" id="IPR022557">
    <property type="entry name" value="SARA-like_C"/>
</dbReference>
<keyword evidence="1" id="KW-0479">Metal-binding</keyword>
<proteinExistence type="predicted"/>
<evidence type="ECO:0000256" key="1">
    <source>
        <dbReference type="ARBA" id="ARBA00022723"/>
    </source>
</evidence>
<dbReference type="InterPro" id="IPR000306">
    <property type="entry name" value="Znf_FYVE"/>
</dbReference>
<feature type="compositionally biased region" description="Basic and acidic residues" evidence="6">
    <location>
        <begin position="452"/>
        <end position="473"/>
    </location>
</feature>
<keyword evidence="2 4" id="KW-0863">Zinc-finger</keyword>
<dbReference type="SMART" id="SM01421">
    <property type="entry name" value="DUF3480"/>
    <property type="match status" value="1"/>
</dbReference>
<dbReference type="Gene3D" id="3.30.1360.220">
    <property type="entry name" value="Domain of unknown function (DUF3480), N-terminal subdomain"/>
    <property type="match status" value="2"/>
</dbReference>
<feature type="domain" description="FYVE-type" evidence="7">
    <location>
        <begin position="548"/>
        <end position="606"/>
    </location>
</feature>
<protein>
    <recommendedName>
        <fullName evidence="7">FYVE-type domain-containing protein</fullName>
    </recommendedName>
</protein>
<dbReference type="InterPro" id="IPR011011">
    <property type="entry name" value="Znf_FYVE_PHD"/>
</dbReference>
<dbReference type="PANTHER" id="PTHR46319">
    <property type="entry name" value="ZINC FINGER FYVE DOMAIN-CONTAINING PROTEIN"/>
    <property type="match status" value="1"/>
</dbReference>
<dbReference type="PANTHER" id="PTHR46319:SF3">
    <property type="entry name" value="ZINC FINGER FYVE DOMAIN-CONTAINING PROTEIN"/>
    <property type="match status" value="1"/>
</dbReference>
<evidence type="ECO:0000256" key="5">
    <source>
        <dbReference type="SAM" id="Coils"/>
    </source>
</evidence>
<evidence type="ECO:0000313" key="8">
    <source>
        <dbReference type="EMBL" id="CAH0549044.1"/>
    </source>
</evidence>
<dbReference type="Pfam" id="PF01363">
    <property type="entry name" value="FYVE"/>
    <property type="match status" value="1"/>
</dbReference>
<dbReference type="Pfam" id="PF11979">
    <property type="entry name" value="SARA_C"/>
    <property type="match status" value="1"/>
</dbReference>
<dbReference type="Gene3D" id="3.30.500.40">
    <property type="match status" value="1"/>
</dbReference>
<feature type="compositionally biased region" description="Pro residues" evidence="6">
    <location>
        <begin position="630"/>
        <end position="639"/>
    </location>
</feature>
<dbReference type="SMART" id="SM01422">
    <property type="entry name" value="SARA"/>
    <property type="match status" value="1"/>
</dbReference>
<evidence type="ECO:0000256" key="3">
    <source>
        <dbReference type="ARBA" id="ARBA00022833"/>
    </source>
</evidence>
<keyword evidence="9" id="KW-1185">Reference proteome</keyword>
<evidence type="ECO:0000313" key="9">
    <source>
        <dbReference type="Proteomes" id="UP001154078"/>
    </source>
</evidence>
<evidence type="ECO:0000259" key="7">
    <source>
        <dbReference type="PROSITE" id="PS50178"/>
    </source>
</evidence>
<dbReference type="Proteomes" id="UP001154078">
    <property type="component" value="Chromosome 10"/>
</dbReference>
<dbReference type="PROSITE" id="PS50178">
    <property type="entry name" value="ZF_FYVE"/>
    <property type="match status" value="1"/>
</dbReference>